<dbReference type="STRING" id="1214242.B446_01845"/>
<dbReference type="PANTHER" id="PTHR10953:SF102">
    <property type="entry name" value="ADENYLYLTRANSFERASE AND SULFURTRANSFERASE MOCS3"/>
    <property type="match status" value="1"/>
</dbReference>
<dbReference type="InterPro" id="IPR000594">
    <property type="entry name" value="ThiF_NAD_FAD-bd"/>
</dbReference>
<evidence type="ECO:0000259" key="1">
    <source>
        <dbReference type="Pfam" id="PF00899"/>
    </source>
</evidence>
<dbReference type="HOGENOM" id="CLU_013325_8_1_11"/>
<dbReference type="InterPro" id="IPR045886">
    <property type="entry name" value="ThiF/MoeB/HesA"/>
</dbReference>
<organism evidence="2 3">
    <name type="scientific">Streptomyces collinus (strain DSM 40733 / Tue 365)</name>
    <dbReference type="NCBI Taxonomy" id="1214242"/>
    <lineage>
        <taxon>Bacteria</taxon>
        <taxon>Bacillati</taxon>
        <taxon>Actinomycetota</taxon>
        <taxon>Actinomycetes</taxon>
        <taxon>Kitasatosporales</taxon>
        <taxon>Streptomycetaceae</taxon>
        <taxon>Streptomyces</taxon>
    </lineage>
</organism>
<dbReference type="KEGG" id="sci:B446_01845"/>
<dbReference type="GO" id="GO:0008641">
    <property type="term" value="F:ubiquitin-like modifier activating enzyme activity"/>
    <property type="evidence" value="ECO:0007669"/>
    <property type="project" value="InterPro"/>
</dbReference>
<dbReference type="GO" id="GO:0004792">
    <property type="term" value="F:thiosulfate-cyanide sulfurtransferase activity"/>
    <property type="evidence" value="ECO:0007669"/>
    <property type="project" value="TreeGrafter"/>
</dbReference>
<reference evidence="3" key="1">
    <citation type="submission" date="2012-10" db="EMBL/GenBank/DDBJ databases">
        <title>The complete genome sequence of Streptomyces collinus Tu 365.</title>
        <authorList>
            <person name="Ruckert C."/>
            <person name="Szczepanowski R."/>
            <person name="Goesmann A."/>
            <person name="Pross E.K."/>
            <person name="Musiol E.M."/>
            <person name="Blin K."/>
            <person name="Wohlleben W."/>
            <person name="Puhler A."/>
            <person name="Weber T."/>
            <person name="Kalinowski J."/>
        </authorList>
    </citation>
    <scope>NUCLEOTIDE SEQUENCE [LARGE SCALE GENOMIC DNA]</scope>
    <source>
        <strain evidence="3">DSM 40733 / Tue 365</strain>
    </source>
</reference>
<evidence type="ECO:0000313" key="3">
    <source>
        <dbReference type="Proteomes" id="UP000015423"/>
    </source>
</evidence>
<feature type="domain" description="THIF-type NAD/FAD binding fold" evidence="1">
    <location>
        <begin position="127"/>
        <end position="355"/>
    </location>
</feature>
<dbReference type="InterPro" id="IPR035985">
    <property type="entry name" value="Ubiquitin-activating_enz"/>
</dbReference>
<sequence>MVVVTHPRVKPEHTAHRFDDGTIRIGGELYGIAAEITDPHGWVWEALSLMDGATPVERIEAELAARHPSLGDSGARGMVKALLDTGYLEDAAGGHPEGLTGDETERYSRNHAYFRRIDLRPGSDPWAAQRRLKNARVGILGVGGTGSHAAWALAAVGVGSLHLVDPDRVEVSNLTRQVLYGEADLGRPKAQVAVERLRSVNSAGSFTCDIRMVDTEKALAELVSDCDVFALCADEPRNDLIAKMTNRVCAAQGVPWVTAGYNGPLVTVGVYGPAGPCFECVGAGEEAKLKPGWHPDLGGTGVLAPSAGISGQLIAHEVVSLLTGTGRRAPGYVRGLNLIAPDQLVDVRHPARPECPLCGS</sequence>
<dbReference type="SUPFAM" id="SSF69572">
    <property type="entry name" value="Activating enzymes of the ubiquitin-like proteins"/>
    <property type="match status" value="1"/>
</dbReference>
<dbReference type="Proteomes" id="UP000015423">
    <property type="component" value="Chromosome"/>
</dbReference>
<dbReference type="Gene3D" id="3.40.50.720">
    <property type="entry name" value="NAD(P)-binding Rossmann-like Domain"/>
    <property type="match status" value="1"/>
</dbReference>
<dbReference type="GO" id="GO:0005829">
    <property type="term" value="C:cytosol"/>
    <property type="evidence" value="ECO:0007669"/>
    <property type="project" value="TreeGrafter"/>
</dbReference>
<dbReference type="AlphaFoldDB" id="S5UN22"/>
<proteinExistence type="predicted"/>
<name>S5UN22_STRC3</name>
<dbReference type="EMBL" id="CP006259">
    <property type="protein sequence ID" value="AGS67201.1"/>
    <property type="molecule type" value="Genomic_DNA"/>
</dbReference>
<dbReference type="GO" id="GO:0016779">
    <property type="term" value="F:nucleotidyltransferase activity"/>
    <property type="evidence" value="ECO:0007669"/>
    <property type="project" value="TreeGrafter"/>
</dbReference>
<gene>
    <name evidence="2" type="ORF">B446_01845</name>
</gene>
<dbReference type="PANTHER" id="PTHR10953">
    <property type="entry name" value="UBIQUITIN-ACTIVATING ENZYME E1"/>
    <property type="match status" value="1"/>
</dbReference>
<reference evidence="2 3" key="2">
    <citation type="journal article" date="2013" name="J. Biotechnol.">
        <title>Complete genome sequence of the kirromycin producer Streptomyces collinus Tu 365 consisting of a linear chromosome and two linear plasmids.</title>
        <authorList>
            <person name="Ruckert C."/>
            <person name="Szczepanowski R."/>
            <person name="Albersmeier A."/>
            <person name="Goesmann A."/>
            <person name="Iftime D."/>
            <person name="Musiol E.M."/>
            <person name="Blin K."/>
            <person name="Wohlleben W."/>
            <person name="Puhler A."/>
            <person name="Kalinowski J."/>
            <person name="Weber T."/>
        </authorList>
    </citation>
    <scope>NUCLEOTIDE SEQUENCE [LARGE SCALE GENOMIC DNA]</scope>
    <source>
        <strain evidence="3">DSM 40733 / Tue 365</strain>
    </source>
</reference>
<keyword evidence="3" id="KW-1185">Reference proteome</keyword>
<dbReference type="Pfam" id="PF00899">
    <property type="entry name" value="ThiF"/>
    <property type="match status" value="1"/>
</dbReference>
<protein>
    <submittedName>
        <fullName evidence="2">Dinucleotide-utilizing protein</fullName>
    </submittedName>
</protein>
<evidence type="ECO:0000313" key="2">
    <source>
        <dbReference type="EMBL" id="AGS67201.1"/>
    </source>
</evidence>
<dbReference type="PATRIC" id="fig|1214242.5.peg.378"/>
<accession>S5UN22</accession>
<dbReference type="eggNOG" id="COG0476">
    <property type="taxonomic scope" value="Bacteria"/>
</dbReference>
<dbReference type="GO" id="GO:0008146">
    <property type="term" value="F:sulfotransferase activity"/>
    <property type="evidence" value="ECO:0007669"/>
    <property type="project" value="TreeGrafter"/>
</dbReference>